<dbReference type="AlphaFoldDB" id="A0A239BKE0"/>
<name>A0A239BKE0_9FLAO</name>
<dbReference type="EMBL" id="FZNY01000006">
    <property type="protein sequence ID" value="SNS08336.1"/>
    <property type="molecule type" value="Genomic_DNA"/>
</dbReference>
<keyword evidence="2" id="KW-1185">Reference proteome</keyword>
<dbReference type="OrthoDB" id="1242818at2"/>
<proteinExistence type="predicted"/>
<gene>
    <name evidence="1" type="ORF">SAMN06265376_106246</name>
</gene>
<organism evidence="1 2">
    <name type="scientific">Dokdonia pacifica</name>
    <dbReference type="NCBI Taxonomy" id="1627892"/>
    <lineage>
        <taxon>Bacteria</taxon>
        <taxon>Pseudomonadati</taxon>
        <taxon>Bacteroidota</taxon>
        <taxon>Flavobacteriia</taxon>
        <taxon>Flavobacteriales</taxon>
        <taxon>Flavobacteriaceae</taxon>
        <taxon>Dokdonia</taxon>
    </lineage>
</organism>
<dbReference type="Proteomes" id="UP000198379">
    <property type="component" value="Unassembled WGS sequence"/>
</dbReference>
<sequence>MKQTRNILKTYFEKGDRPTQQEFEDLIDSMILNEDLMAGVSFIDNLDSDSTEEGLTARQGKILKGFIDNLTSILNSNDTTLDELQEIVDFIKQNKDDLSNLTIDNIIGLQEALDASSGGGDVSLDDSVDTVYDPSSFTGQEGNTTLALTNRLGAQERFSQILFANGSAKQSISRIVSIYETTTRNRLAFIVENVGVVQALVLKGNAADFAVPINVATVNVSNGINVRNAVPFINFFGEDSDELDGDEIGKLYFESSTSQDYHLQGEVGRITVEVDGDATFTGRNTTNGSRLVFRVKNMGDGVIEGLRINKKGVNIPKALNYKNLQKFTNDNEAIQNSLLDGDVYINSNTGAVRVVGVSSITTARRQAFSSNNTLTGAIDGSNISFNTPEKFMPNSAEVFLNGIGLSVIDDYTEEGDNSISFIEPPLVGDKIIVRYTAEQ</sequence>
<evidence type="ECO:0000313" key="1">
    <source>
        <dbReference type="EMBL" id="SNS08336.1"/>
    </source>
</evidence>
<dbReference type="RefSeq" id="WP_089372853.1">
    <property type="nucleotide sequence ID" value="NZ_BMEP01000005.1"/>
</dbReference>
<reference evidence="1 2" key="1">
    <citation type="submission" date="2017-06" db="EMBL/GenBank/DDBJ databases">
        <authorList>
            <person name="Kim H.J."/>
            <person name="Triplett B.A."/>
        </authorList>
    </citation>
    <scope>NUCLEOTIDE SEQUENCE [LARGE SCALE GENOMIC DNA]</scope>
    <source>
        <strain evidence="1 2">DSM 25597</strain>
    </source>
</reference>
<protein>
    <submittedName>
        <fullName evidence="1">Uncharacterized protein</fullName>
    </submittedName>
</protein>
<accession>A0A239BKE0</accession>
<evidence type="ECO:0000313" key="2">
    <source>
        <dbReference type="Proteomes" id="UP000198379"/>
    </source>
</evidence>